<evidence type="ECO:0000256" key="3">
    <source>
        <dbReference type="ARBA" id="ARBA00022448"/>
    </source>
</evidence>
<dbReference type="AlphaFoldDB" id="A0A1M5PPY8"/>
<keyword evidence="10" id="KW-1185">Reference proteome</keyword>
<keyword evidence="6 8" id="KW-1133">Transmembrane helix</keyword>
<evidence type="ECO:0000313" key="9">
    <source>
        <dbReference type="EMBL" id="SHH03935.1"/>
    </source>
</evidence>
<feature type="transmembrane region" description="Helical" evidence="8">
    <location>
        <begin position="164"/>
        <end position="181"/>
    </location>
</feature>
<keyword evidence="7 8" id="KW-0472">Membrane</keyword>
<dbReference type="PANTHER" id="PTHR34979:SF1">
    <property type="entry name" value="INNER MEMBRANE PROTEIN YGAZ"/>
    <property type="match status" value="1"/>
</dbReference>
<proteinExistence type="inferred from homology"/>
<reference evidence="9 10" key="1">
    <citation type="submission" date="2016-11" db="EMBL/GenBank/DDBJ databases">
        <authorList>
            <person name="Jaros S."/>
            <person name="Januszkiewicz K."/>
            <person name="Wedrychowicz H."/>
        </authorList>
    </citation>
    <scope>NUCLEOTIDE SEQUENCE [LARGE SCALE GENOMIC DNA]</scope>
    <source>
        <strain evidence="9 10">DSM 21120</strain>
    </source>
</reference>
<sequence length="229" mass="25675">MDKIKSNALKAAFPYTIPIAAGFLFLSISYGFLMSSKGFSAFYPICMSIFVYAGSMQFASVNLLLSTFNPIAALILTLMVNSRHLFYGISMLDKYKNTGLKKLFLIFGLTDETFSVNVSAKIPKDIDRGWFMFFTTFLNYMYWVLGTVVGAVLGSYITINTNGIEFVLTALFVVIFLNQWLESKSHISALVGVFSSALCLIVFGAENFMIPSLMLILLMFLIFRKKVEK</sequence>
<dbReference type="InterPro" id="IPR011606">
    <property type="entry name" value="Brnchd-chn_aa_trnsp_permease"/>
</dbReference>
<dbReference type="STRING" id="1120995.SAMN02745245_00424"/>
<feature type="transmembrane region" description="Helical" evidence="8">
    <location>
        <begin position="140"/>
        <end position="157"/>
    </location>
</feature>
<comment type="subcellular location">
    <subcellularLocation>
        <location evidence="1">Cell membrane</location>
        <topology evidence="1">Multi-pass membrane protein</topology>
    </subcellularLocation>
</comment>
<keyword evidence="4" id="KW-1003">Cell membrane</keyword>
<evidence type="ECO:0000256" key="5">
    <source>
        <dbReference type="ARBA" id="ARBA00022692"/>
    </source>
</evidence>
<evidence type="ECO:0000256" key="1">
    <source>
        <dbReference type="ARBA" id="ARBA00004651"/>
    </source>
</evidence>
<feature type="transmembrane region" description="Helical" evidence="8">
    <location>
        <begin position="193"/>
        <end position="223"/>
    </location>
</feature>
<evidence type="ECO:0000256" key="4">
    <source>
        <dbReference type="ARBA" id="ARBA00022475"/>
    </source>
</evidence>
<dbReference type="EMBL" id="FQXI01000001">
    <property type="protein sequence ID" value="SHH03935.1"/>
    <property type="molecule type" value="Genomic_DNA"/>
</dbReference>
<dbReference type="GO" id="GO:1903785">
    <property type="term" value="P:L-valine transmembrane transport"/>
    <property type="evidence" value="ECO:0007669"/>
    <property type="project" value="TreeGrafter"/>
</dbReference>
<evidence type="ECO:0000256" key="6">
    <source>
        <dbReference type="ARBA" id="ARBA00022989"/>
    </source>
</evidence>
<dbReference type="Pfam" id="PF03591">
    <property type="entry name" value="AzlC"/>
    <property type="match status" value="1"/>
</dbReference>
<feature type="transmembrane region" description="Helical" evidence="8">
    <location>
        <begin position="45"/>
        <end position="65"/>
    </location>
</feature>
<accession>A0A1M5PPY8</accession>
<keyword evidence="5 8" id="KW-0812">Transmembrane</keyword>
<dbReference type="OrthoDB" id="3181706at2"/>
<protein>
    <submittedName>
        <fullName evidence="9">4-azaleucine resistance probable transporter AzlC</fullName>
    </submittedName>
</protein>
<name>A0A1M5PPY8_9FIRM</name>
<evidence type="ECO:0000256" key="8">
    <source>
        <dbReference type="SAM" id="Phobius"/>
    </source>
</evidence>
<evidence type="ECO:0000313" key="10">
    <source>
        <dbReference type="Proteomes" id="UP000184032"/>
    </source>
</evidence>
<keyword evidence="3" id="KW-0813">Transport</keyword>
<dbReference type="Proteomes" id="UP000184032">
    <property type="component" value="Unassembled WGS sequence"/>
</dbReference>
<feature type="transmembrane region" description="Helical" evidence="8">
    <location>
        <begin position="12"/>
        <end position="33"/>
    </location>
</feature>
<evidence type="ECO:0000256" key="2">
    <source>
        <dbReference type="ARBA" id="ARBA00010735"/>
    </source>
</evidence>
<dbReference type="GO" id="GO:0005886">
    <property type="term" value="C:plasma membrane"/>
    <property type="evidence" value="ECO:0007669"/>
    <property type="project" value="UniProtKB-SubCell"/>
</dbReference>
<dbReference type="PANTHER" id="PTHR34979">
    <property type="entry name" value="INNER MEMBRANE PROTEIN YGAZ"/>
    <property type="match status" value="1"/>
</dbReference>
<organism evidence="9 10">
    <name type="scientific">Anaerosphaera aminiphila DSM 21120</name>
    <dbReference type="NCBI Taxonomy" id="1120995"/>
    <lineage>
        <taxon>Bacteria</taxon>
        <taxon>Bacillati</taxon>
        <taxon>Bacillota</taxon>
        <taxon>Tissierellia</taxon>
        <taxon>Tissierellales</taxon>
        <taxon>Peptoniphilaceae</taxon>
        <taxon>Anaerosphaera</taxon>
    </lineage>
</organism>
<comment type="similarity">
    <text evidence="2">Belongs to the AzlC family.</text>
</comment>
<gene>
    <name evidence="9" type="ORF">SAMN02745245_00424</name>
</gene>
<dbReference type="RefSeq" id="WP_073183258.1">
    <property type="nucleotide sequence ID" value="NZ_FQXI01000001.1"/>
</dbReference>
<evidence type="ECO:0000256" key="7">
    <source>
        <dbReference type="ARBA" id="ARBA00023136"/>
    </source>
</evidence>